<dbReference type="HOGENOM" id="CLU_048971_0_0_1"/>
<evidence type="ECO:0000259" key="2">
    <source>
        <dbReference type="Pfam" id="PF01852"/>
    </source>
</evidence>
<dbReference type="Pfam" id="PF01852">
    <property type="entry name" value="START"/>
    <property type="match status" value="1"/>
</dbReference>
<accession>K3W5B4</accession>
<feature type="domain" description="START" evidence="2">
    <location>
        <begin position="132"/>
        <end position="215"/>
    </location>
</feature>
<dbReference type="eggNOG" id="ENOG502SIEH">
    <property type="taxonomic scope" value="Eukaryota"/>
</dbReference>
<dbReference type="Gene3D" id="3.30.530.20">
    <property type="match status" value="1"/>
</dbReference>
<dbReference type="Gene3D" id="3.30.40.10">
    <property type="entry name" value="Zinc/RING finger domain, C3HC4 (zinc finger)"/>
    <property type="match status" value="1"/>
</dbReference>
<dbReference type="InterPro" id="IPR013083">
    <property type="entry name" value="Znf_RING/FYVE/PHD"/>
</dbReference>
<keyword evidence="4" id="KW-1185">Reference proteome</keyword>
<dbReference type="Proteomes" id="UP000019132">
    <property type="component" value="Unassembled WGS sequence"/>
</dbReference>
<dbReference type="PANTHER" id="PTHR13510:SF44">
    <property type="entry name" value="RABENOSYN-5"/>
    <property type="match status" value="1"/>
</dbReference>
<dbReference type="AlphaFoldDB" id="K3W5B4"/>
<dbReference type="InterPro" id="IPR011011">
    <property type="entry name" value="Znf_FYVE_PHD"/>
</dbReference>
<dbReference type="PANTHER" id="PTHR13510">
    <property type="entry name" value="FYVE-FINGER-CONTAINING RAB5 EFFECTOR PROTEIN RABENOSYN-5-RELATED"/>
    <property type="match status" value="1"/>
</dbReference>
<organism evidence="3 4">
    <name type="scientific">Globisporangium ultimum (strain ATCC 200006 / CBS 805.95 / DAOM BR144)</name>
    <name type="common">Pythium ultimum</name>
    <dbReference type="NCBI Taxonomy" id="431595"/>
    <lineage>
        <taxon>Eukaryota</taxon>
        <taxon>Sar</taxon>
        <taxon>Stramenopiles</taxon>
        <taxon>Oomycota</taxon>
        <taxon>Peronosporomycetes</taxon>
        <taxon>Pythiales</taxon>
        <taxon>Pythiaceae</taxon>
        <taxon>Globisporangium</taxon>
    </lineage>
</organism>
<dbReference type="InterPro" id="IPR052727">
    <property type="entry name" value="Rab4/Rab5_effector"/>
</dbReference>
<dbReference type="SUPFAM" id="SSF57903">
    <property type="entry name" value="FYVE/PHD zinc finger"/>
    <property type="match status" value="1"/>
</dbReference>
<dbReference type="EnsemblProtists" id="PYU1_T000155">
    <property type="protein sequence ID" value="PYU1_T000155"/>
    <property type="gene ID" value="PYU1_G000155"/>
</dbReference>
<dbReference type="InterPro" id="IPR002913">
    <property type="entry name" value="START_lipid-bd_dom"/>
</dbReference>
<feature type="region of interest" description="Disordered" evidence="1">
    <location>
        <begin position="325"/>
        <end position="437"/>
    </location>
</feature>
<dbReference type="SUPFAM" id="SSF55961">
    <property type="entry name" value="Bet v1-like"/>
    <property type="match status" value="1"/>
</dbReference>
<name>K3W5B4_GLOUD</name>
<evidence type="ECO:0000313" key="4">
    <source>
        <dbReference type="Proteomes" id="UP000019132"/>
    </source>
</evidence>
<reference evidence="4" key="1">
    <citation type="journal article" date="2010" name="Genome Biol.">
        <title>Genome sequence of the necrotrophic plant pathogen Pythium ultimum reveals original pathogenicity mechanisms and effector repertoire.</title>
        <authorList>
            <person name="Levesque C.A."/>
            <person name="Brouwer H."/>
            <person name="Cano L."/>
            <person name="Hamilton J.P."/>
            <person name="Holt C."/>
            <person name="Huitema E."/>
            <person name="Raffaele S."/>
            <person name="Robideau G.P."/>
            <person name="Thines M."/>
            <person name="Win J."/>
            <person name="Zerillo M.M."/>
            <person name="Beakes G.W."/>
            <person name="Boore J.L."/>
            <person name="Busam D."/>
            <person name="Dumas B."/>
            <person name="Ferriera S."/>
            <person name="Fuerstenberg S.I."/>
            <person name="Gachon C.M."/>
            <person name="Gaulin E."/>
            <person name="Govers F."/>
            <person name="Grenville-Briggs L."/>
            <person name="Horner N."/>
            <person name="Hostetler J."/>
            <person name="Jiang R.H."/>
            <person name="Johnson J."/>
            <person name="Krajaejun T."/>
            <person name="Lin H."/>
            <person name="Meijer H.J."/>
            <person name="Moore B."/>
            <person name="Morris P."/>
            <person name="Phuntmart V."/>
            <person name="Puiu D."/>
            <person name="Shetty J."/>
            <person name="Stajich J.E."/>
            <person name="Tripathy S."/>
            <person name="Wawra S."/>
            <person name="van West P."/>
            <person name="Whitty B.R."/>
            <person name="Coutinho P.M."/>
            <person name="Henrissat B."/>
            <person name="Martin F."/>
            <person name="Thomas P.D."/>
            <person name="Tyler B.M."/>
            <person name="De Vries R.P."/>
            <person name="Kamoun S."/>
            <person name="Yandell M."/>
            <person name="Tisserat N."/>
            <person name="Buell C.R."/>
        </authorList>
    </citation>
    <scope>NUCLEOTIDE SEQUENCE</scope>
    <source>
        <strain evidence="4">DAOM:BR144</strain>
    </source>
</reference>
<evidence type="ECO:0000256" key="1">
    <source>
        <dbReference type="SAM" id="MobiDB-lite"/>
    </source>
</evidence>
<dbReference type="InterPro" id="IPR023393">
    <property type="entry name" value="START-like_dom_sf"/>
</dbReference>
<dbReference type="InParanoid" id="K3W5B4"/>
<reference evidence="3" key="3">
    <citation type="submission" date="2015-02" db="UniProtKB">
        <authorList>
            <consortium name="EnsemblProtists"/>
        </authorList>
    </citation>
    <scope>IDENTIFICATION</scope>
    <source>
        <strain evidence="3">DAOM BR144</strain>
    </source>
</reference>
<proteinExistence type="predicted"/>
<evidence type="ECO:0000313" key="3">
    <source>
        <dbReference type="EnsemblProtists" id="PYU1_T000155"/>
    </source>
</evidence>
<protein>
    <recommendedName>
        <fullName evidence="2">START domain-containing protein</fullName>
    </recommendedName>
</protein>
<reference evidence="4" key="2">
    <citation type="submission" date="2010-04" db="EMBL/GenBank/DDBJ databases">
        <authorList>
            <person name="Buell R."/>
            <person name="Hamilton J."/>
            <person name="Hostetler J."/>
        </authorList>
    </citation>
    <scope>NUCLEOTIDE SEQUENCE [LARGE SCALE GENOMIC DNA]</scope>
    <source>
        <strain evidence="4">DAOM:BR144</strain>
    </source>
</reference>
<dbReference type="EMBL" id="GL376636">
    <property type="status" value="NOT_ANNOTATED_CDS"/>
    <property type="molecule type" value="Genomic_DNA"/>
</dbReference>
<sequence length="452" mass="50176">MFEPSLAATTDQYSIRFAPDPLRDLEREKLVTLGHREFADLFATIRFARSSGFGTKVRSSARSTRATICVPTQIHATLEEVADVFFSDRTNAAIGFAASQQIYSLVEPSDERPLRACGLRWSLWHSPSKLVRQRDILYIEYMDTFVDENGRRGWARVTRSIHHRSCPPLLHSHNVVRAHLGCSGTTYTETDTPGVLDVVTLYDCDTKGVPAWLTKFVAVRKAKNAHLLEHLIRLARAANDSLVADFTKLVPAKQEKACVGCGDALPKWNVGGRKCRECKENVCKSCSDIVYCAVEGGKKLNRICMHCVDRYLSTDVERSRVDMYTQLSTSSSSSSSRPRKASSYDESAPSNGSTRRRRSRSSNSHSGSTDGADLDSPLPMLEDKPSSFPPSAPSSADSRQYGLRERAATQAARKQPPKLLNLGVSRYRERKPPSGDIDLSYLASFKTVSSRS</sequence>
<dbReference type="GO" id="GO:0008289">
    <property type="term" value="F:lipid binding"/>
    <property type="evidence" value="ECO:0007669"/>
    <property type="project" value="InterPro"/>
</dbReference>
<dbReference type="VEuPathDB" id="FungiDB:PYU1_G000155"/>